<dbReference type="GO" id="GO:0006825">
    <property type="term" value="P:copper ion transport"/>
    <property type="evidence" value="ECO:0007669"/>
    <property type="project" value="InterPro"/>
</dbReference>
<reference evidence="2" key="1">
    <citation type="submission" date="2023-03" db="EMBL/GenBank/DDBJ databases">
        <title>Amycolatopsis taiwanensis NBRC 103393.</title>
        <authorList>
            <person name="Ichikawa N."/>
            <person name="Sato H."/>
            <person name="Tonouchi N."/>
        </authorList>
    </citation>
    <scope>NUCLEOTIDE SEQUENCE</scope>
    <source>
        <strain evidence="2">NBRC 103393</strain>
    </source>
</reference>
<evidence type="ECO:0000313" key="2">
    <source>
        <dbReference type="EMBL" id="GLY70487.1"/>
    </source>
</evidence>
<dbReference type="InterPro" id="IPR006121">
    <property type="entry name" value="HMA_dom"/>
</dbReference>
<dbReference type="PROSITE" id="PS50846">
    <property type="entry name" value="HMA_2"/>
    <property type="match status" value="1"/>
</dbReference>
<protein>
    <recommendedName>
        <fullName evidence="1">HMA domain-containing protein</fullName>
    </recommendedName>
</protein>
<dbReference type="PRINTS" id="PR00944">
    <property type="entry name" value="CUEXPORT"/>
</dbReference>
<dbReference type="SUPFAM" id="SSF55008">
    <property type="entry name" value="HMA, heavy metal-associated domain"/>
    <property type="match status" value="1"/>
</dbReference>
<accession>A0A9W6RAD6</accession>
<evidence type="ECO:0000313" key="3">
    <source>
        <dbReference type="Proteomes" id="UP001165136"/>
    </source>
</evidence>
<evidence type="ECO:0000259" key="1">
    <source>
        <dbReference type="PROSITE" id="PS50846"/>
    </source>
</evidence>
<dbReference type="Pfam" id="PF00403">
    <property type="entry name" value="HMA"/>
    <property type="match status" value="1"/>
</dbReference>
<keyword evidence="3" id="KW-1185">Reference proteome</keyword>
<feature type="domain" description="HMA" evidence="1">
    <location>
        <begin position="2"/>
        <end position="67"/>
    </location>
</feature>
<comment type="caution">
    <text evidence="2">The sequence shown here is derived from an EMBL/GenBank/DDBJ whole genome shotgun (WGS) entry which is preliminary data.</text>
</comment>
<dbReference type="GO" id="GO:0005507">
    <property type="term" value="F:copper ion binding"/>
    <property type="evidence" value="ECO:0007669"/>
    <property type="project" value="InterPro"/>
</dbReference>
<dbReference type="InterPro" id="IPR000428">
    <property type="entry name" value="Cu-bd"/>
</dbReference>
<proteinExistence type="predicted"/>
<dbReference type="EMBL" id="BSTI01000023">
    <property type="protein sequence ID" value="GLY70487.1"/>
    <property type="molecule type" value="Genomic_DNA"/>
</dbReference>
<dbReference type="InterPro" id="IPR036163">
    <property type="entry name" value="HMA_dom_sf"/>
</dbReference>
<dbReference type="CDD" id="cd00371">
    <property type="entry name" value="HMA"/>
    <property type="match status" value="1"/>
</dbReference>
<dbReference type="RefSeq" id="WP_027944100.1">
    <property type="nucleotide sequence ID" value="NZ_BSTI01000023.1"/>
</dbReference>
<gene>
    <name evidence="2" type="ORF">Atai01_71060</name>
</gene>
<organism evidence="2 3">
    <name type="scientific">Amycolatopsis taiwanensis</name>
    <dbReference type="NCBI Taxonomy" id="342230"/>
    <lineage>
        <taxon>Bacteria</taxon>
        <taxon>Bacillati</taxon>
        <taxon>Actinomycetota</taxon>
        <taxon>Actinomycetes</taxon>
        <taxon>Pseudonocardiales</taxon>
        <taxon>Pseudonocardiaceae</taxon>
        <taxon>Amycolatopsis</taxon>
    </lineage>
</organism>
<dbReference type="AlphaFoldDB" id="A0A9W6RAD6"/>
<name>A0A9W6RAD6_9PSEU</name>
<dbReference type="Proteomes" id="UP001165136">
    <property type="component" value="Unassembled WGS sequence"/>
</dbReference>
<dbReference type="Gene3D" id="3.30.70.100">
    <property type="match status" value="1"/>
</dbReference>
<sequence>MSESTFTVKGMTCSGCMNKVTTAVTGVAGVTDVDVDISNGELTVVSESPVDPEVIRKAVSEAGYEVVS</sequence>